<dbReference type="EMBL" id="BKCJ010001506">
    <property type="protein sequence ID" value="GEU41961.1"/>
    <property type="molecule type" value="Genomic_DNA"/>
</dbReference>
<evidence type="ECO:0000313" key="3">
    <source>
        <dbReference type="EMBL" id="GEU41961.1"/>
    </source>
</evidence>
<dbReference type="AlphaFoldDB" id="A0A6L2JXW6"/>
<gene>
    <name evidence="3" type="ORF">Tci_013939</name>
</gene>
<reference evidence="3" key="1">
    <citation type="journal article" date="2019" name="Sci. Rep.">
        <title>Draft genome of Tanacetum cinerariifolium, the natural source of mosquito coil.</title>
        <authorList>
            <person name="Yamashiro T."/>
            <person name="Shiraishi A."/>
            <person name="Satake H."/>
            <person name="Nakayama K."/>
        </authorList>
    </citation>
    <scope>NUCLEOTIDE SEQUENCE</scope>
</reference>
<organism evidence="3">
    <name type="scientific">Tanacetum cinerariifolium</name>
    <name type="common">Dalmatian daisy</name>
    <name type="synonym">Chrysanthemum cinerariifolium</name>
    <dbReference type="NCBI Taxonomy" id="118510"/>
    <lineage>
        <taxon>Eukaryota</taxon>
        <taxon>Viridiplantae</taxon>
        <taxon>Streptophyta</taxon>
        <taxon>Embryophyta</taxon>
        <taxon>Tracheophyta</taxon>
        <taxon>Spermatophyta</taxon>
        <taxon>Magnoliopsida</taxon>
        <taxon>eudicotyledons</taxon>
        <taxon>Gunneridae</taxon>
        <taxon>Pentapetalae</taxon>
        <taxon>asterids</taxon>
        <taxon>campanulids</taxon>
        <taxon>Asterales</taxon>
        <taxon>Asteraceae</taxon>
        <taxon>Asteroideae</taxon>
        <taxon>Anthemideae</taxon>
        <taxon>Anthemidinae</taxon>
        <taxon>Tanacetum</taxon>
    </lineage>
</organism>
<name>A0A6L2JXW6_TANCI</name>
<evidence type="ECO:0000256" key="1">
    <source>
        <dbReference type="SAM" id="Coils"/>
    </source>
</evidence>
<evidence type="ECO:0000256" key="2">
    <source>
        <dbReference type="SAM" id="MobiDB-lite"/>
    </source>
</evidence>
<feature type="region of interest" description="Disordered" evidence="2">
    <location>
        <begin position="364"/>
        <end position="401"/>
    </location>
</feature>
<proteinExistence type="predicted"/>
<protein>
    <submittedName>
        <fullName evidence="3">Uncharacterized protein</fullName>
    </submittedName>
</protein>
<feature type="compositionally biased region" description="Basic residues" evidence="2">
    <location>
        <begin position="149"/>
        <end position="158"/>
    </location>
</feature>
<feature type="region of interest" description="Disordered" evidence="2">
    <location>
        <begin position="81"/>
        <end position="113"/>
    </location>
</feature>
<feature type="region of interest" description="Disordered" evidence="2">
    <location>
        <begin position="134"/>
        <end position="188"/>
    </location>
</feature>
<comment type="caution">
    <text evidence="3">The sequence shown here is derived from an EMBL/GenBank/DDBJ whole genome shotgun (WGS) entry which is preliminary data.</text>
</comment>
<accession>A0A6L2JXW6</accession>
<keyword evidence="1" id="KW-0175">Coiled coil</keyword>
<sequence length="401" mass="45141">MSESEPGEMAPESSRPVVIPKFYIHIYTSILASEELRQAIKEFCISADLRDDDRLAEHVILLRKPPQPLLYMNGTLVNKGEPIPDSQHPRIRTTSPLPVGSMIPDKNAGQKNVEKPVPEIAKAREKKEKWALAKANAKRARMVSSTVPKNKRARKNTKPVRSESKGTNSPALLKQSIPRPLGEATRSKEKEIKTPIIDLTCLFHSIHDEDDDEDANNHRFVPEWCLRDDLRISSYRSCKELILHLVTLAEDTIFRSLTNYKTAFDRVERINNLEDDLKTKSMQLTDAENRVQVLEKEKEGLVIPKELVRANWLSYTAGWLGGLGLGRTKEEIVYPYVEKIFDSYRLPLGDLMKVFSDVPSTIVDDQVGPSAKDGDGEPTKPNSQNVPPAKNFDDGPPNMAS</sequence>
<feature type="coiled-coil region" evidence="1">
    <location>
        <begin position="270"/>
        <end position="297"/>
    </location>
</feature>